<organism evidence="5">
    <name type="scientific">Veillonella atypica</name>
    <dbReference type="NCBI Taxonomy" id="39777"/>
    <lineage>
        <taxon>Bacteria</taxon>
        <taxon>Bacillati</taxon>
        <taxon>Bacillota</taxon>
        <taxon>Negativicutes</taxon>
        <taxon>Veillonellales</taxon>
        <taxon>Veillonellaceae</taxon>
        <taxon>Veillonella</taxon>
    </lineage>
</organism>
<dbReference type="InterPro" id="IPR003959">
    <property type="entry name" value="ATPase_AAA_core"/>
</dbReference>
<dbReference type="InterPro" id="IPR027417">
    <property type="entry name" value="P-loop_NTPase"/>
</dbReference>
<dbReference type="Pfam" id="PF00004">
    <property type="entry name" value="AAA"/>
    <property type="match status" value="1"/>
</dbReference>
<name>A0A133S5F9_9FIRM</name>
<dbReference type="InterPro" id="IPR003593">
    <property type="entry name" value="AAA+_ATPase"/>
</dbReference>
<accession>A0A133S5F9</accession>
<dbReference type="PANTHER" id="PTHR23073">
    <property type="entry name" value="26S PROTEASOME REGULATORY SUBUNIT"/>
    <property type="match status" value="1"/>
</dbReference>
<proteinExistence type="inferred from homology"/>
<dbReference type="GO" id="GO:0016887">
    <property type="term" value="F:ATP hydrolysis activity"/>
    <property type="evidence" value="ECO:0007669"/>
    <property type="project" value="InterPro"/>
</dbReference>
<dbReference type="EMBL" id="LRQT01000019">
    <property type="protein sequence ID" value="KXA64805.1"/>
    <property type="molecule type" value="Genomic_DNA"/>
</dbReference>
<evidence type="ECO:0000256" key="3">
    <source>
        <dbReference type="ARBA" id="ARBA00022840"/>
    </source>
</evidence>
<comment type="caution">
    <text evidence="5">The sequence shown here is derived from an EMBL/GenBank/DDBJ whole genome shotgun (WGS) entry which is preliminary data.</text>
</comment>
<evidence type="ECO:0000313" key="5">
    <source>
        <dbReference type="EMBL" id="KXA64805.1"/>
    </source>
</evidence>
<protein>
    <submittedName>
        <fullName evidence="5">ATPase, AAA family</fullName>
    </submittedName>
</protein>
<dbReference type="Proteomes" id="UP000070226">
    <property type="component" value="Unassembled WGS sequence"/>
</dbReference>
<feature type="domain" description="AAA+ ATPase" evidence="4">
    <location>
        <begin position="101"/>
        <end position="237"/>
    </location>
</feature>
<comment type="similarity">
    <text evidence="1">Belongs to the AAA ATPase family.</text>
</comment>
<dbReference type="PATRIC" id="fig|39777.7.peg.763"/>
<evidence type="ECO:0000313" key="6">
    <source>
        <dbReference type="Proteomes" id="UP000070226"/>
    </source>
</evidence>
<evidence type="ECO:0000259" key="4">
    <source>
        <dbReference type="SMART" id="SM00382"/>
    </source>
</evidence>
<dbReference type="CDD" id="cd19481">
    <property type="entry name" value="RecA-like_protease"/>
    <property type="match status" value="1"/>
</dbReference>
<dbReference type="SUPFAM" id="SSF52540">
    <property type="entry name" value="P-loop containing nucleoside triphosphate hydrolases"/>
    <property type="match status" value="1"/>
</dbReference>
<dbReference type="Gene3D" id="3.40.50.300">
    <property type="entry name" value="P-loop containing nucleotide triphosphate hydrolases"/>
    <property type="match status" value="1"/>
</dbReference>
<dbReference type="InterPro" id="IPR050221">
    <property type="entry name" value="26S_Proteasome_ATPase"/>
</dbReference>
<dbReference type="AlphaFoldDB" id="A0A133S5F9"/>
<dbReference type="GO" id="GO:0005524">
    <property type="term" value="F:ATP binding"/>
    <property type="evidence" value="ECO:0007669"/>
    <property type="project" value="UniProtKB-KW"/>
</dbReference>
<reference evidence="5 6" key="1">
    <citation type="submission" date="2016-01" db="EMBL/GenBank/DDBJ databases">
        <authorList>
            <person name="Oliw E.H."/>
        </authorList>
    </citation>
    <scope>NUCLEOTIDE SEQUENCE [LARGE SCALE GENOMIC DNA]</scope>
    <source>
        <strain evidence="5 6">CMW7756B</strain>
    </source>
</reference>
<keyword evidence="3" id="KW-0067">ATP-binding</keyword>
<sequence>MKKKDVINLIRYFAEKNEAAFKVEAYNIAKEFEDRGDSQLSQYIVSLLSGTNTLVPQELVQTIPNNPFWTNLPLDTNMLLLPESISADLKGIANAIIHNMGLHKFLFVGEPGTGKTEAVKQLGRILERSVLRIEVASLVDSKLGQTSKNLQLLAKDLTNLSNQNNVIVLFDEIDMIAMDRTNAHDVREMGRVTSAMLSFLDEIDERIVVIGTSNLHSYFDKAFLRRFDSVISFDKYTHDDLVTIGMKLIDTYLRQYPQFNRNMRLVKKILEQVNGLPMPGELNNIIRTALAFSNPEDGFDYIRRLYISLYGVIPKSVLELKEQGYTVRDIEVLIQESKSTVSRKLKQGD</sequence>
<evidence type="ECO:0000256" key="2">
    <source>
        <dbReference type="ARBA" id="ARBA00022741"/>
    </source>
</evidence>
<dbReference type="RefSeq" id="WP_060807440.1">
    <property type="nucleotide sequence ID" value="NZ_KQ958066.1"/>
</dbReference>
<keyword evidence="2" id="KW-0547">Nucleotide-binding</keyword>
<dbReference type="SMART" id="SM00382">
    <property type="entry name" value="AAA"/>
    <property type="match status" value="1"/>
</dbReference>
<gene>
    <name evidence="5" type="ORF">HMPREF3233_00777</name>
</gene>
<evidence type="ECO:0000256" key="1">
    <source>
        <dbReference type="ARBA" id="ARBA00006914"/>
    </source>
</evidence>